<dbReference type="Proteomes" id="UP000445000">
    <property type="component" value="Unassembled WGS sequence"/>
</dbReference>
<proteinExistence type="predicted"/>
<comment type="caution">
    <text evidence="1">The sequence shown here is derived from an EMBL/GenBank/DDBJ whole genome shotgun (WGS) entry which is preliminary data.</text>
</comment>
<name>A0A829Y8D1_9GAMM</name>
<gene>
    <name evidence="1" type="ORF">GCM10011487_12450</name>
</gene>
<protein>
    <submittedName>
        <fullName evidence="1">Uncharacterized protein</fullName>
    </submittedName>
</protein>
<dbReference type="EMBL" id="BLJN01000001">
    <property type="protein sequence ID" value="GFE79245.1"/>
    <property type="molecule type" value="Genomic_DNA"/>
</dbReference>
<evidence type="ECO:0000313" key="2">
    <source>
        <dbReference type="Proteomes" id="UP000445000"/>
    </source>
</evidence>
<dbReference type="AlphaFoldDB" id="A0A829Y8D1"/>
<accession>A0A829Y8D1</accession>
<keyword evidence="2" id="KW-1185">Reference proteome</keyword>
<reference evidence="2" key="1">
    <citation type="submission" date="2020-01" db="EMBL/GenBank/DDBJ databases">
        <title>'Steroidobacter agaridevorans' sp. nov., agar-degrading bacteria isolated from rhizosphere soils.</title>
        <authorList>
            <person name="Ikenaga M."/>
            <person name="Kataoka M."/>
            <person name="Murouchi A."/>
            <person name="Katsuragi S."/>
            <person name="Sakai M."/>
        </authorList>
    </citation>
    <scope>NUCLEOTIDE SEQUENCE [LARGE SCALE GENOMIC DNA]</scope>
    <source>
        <strain evidence="2">YU21-B</strain>
    </source>
</reference>
<organism evidence="1 2">
    <name type="scientific">Steroidobacter agaridevorans</name>
    <dbReference type="NCBI Taxonomy" id="2695856"/>
    <lineage>
        <taxon>Bacteria</taxon>
        <taxon>Pseudomonadati</taxon>
        <taxon>Pseudomonadota</taxon>
        <taxon>Gammaproteobacteria</taxon>
        <taxon>Steroidobacterales</taxon>
        <taxon>Steroidobacteraceae</taxon>
        <taxon>Steroidobacter</taxon>
    </lineage>
</organism>
<sequence>MAHSLHAQLNELLQKRRLRHLLMFREPLCRPHTLGTSEASPACIVSAERIAARYRAHLLPRWHDFPAYWNNLLMAARDNDEAALEESRLHGVLMIGGALLPLLEGKAV</sequence>
<evidence type="ECO:0000313" key="1">
    <source>
        <dbReference type="EMBL" id="GFE79245.1"/>
    </source>
</evidence>